<dbReference type="Pfam" id="PF04378">
    <property type="entry name" value="RsmJ"/>
    <property type="match status" value="1"/>
</dbReference>
<dbReference type="GO" id="GO:0070475">
    <property type="term" value="P:rRNA base methylation"/>
    <property type="evidence" value="ECO:0007669"/>
    <property type="project" value="UniProtKB-UniRule"/>
</dbReference>
<comment type="function">
    <text evidence="1">Specifically methylates the adenine in position 2030 of 23S rRNA.</text>
</comment>
<keyword evidence="3" id="KW-1185">Reference proteome</keyword>
<dbReference type="PANTHER" id="PTHR37426">
    <property type="entry name" value="RIBOSOMAL RNA LARGE SUBUNIT METHYLTRANSFERASE J"/>
    <property type="match status" value="1"/>
</dbReference>
<organism evidence="2 3">
    <name type="scientific">Wenxinia saemankumensis</name>
    <dbReference type="NCBI Taxonomy" id="1447782"/>
    <lineage>
        <taxon>Bacteria</taxon>
        <taxon>Pseudomonadati</taxon>
        <taxon>Pseudomonadota</taxon>
        <taxon>Alphaproteobacteria</taxon>
        <taxon>Rhodobacterales</taxon>
        <taxon>Roseobacteraceae</taxon>
        <taxon>Wenxinia</taxon>
    </lineage>
</organism>
<keyword evidence="1" id="KW-0694">RNA-binding</keyword>
<dbReference type="STRING" id="1447782.SAMN05444417_1177"/>
<feature type="binding site" evidence="1">
    <location>
        <position position="19"/>
    </location>
    <ligand>
        <name>S-adenosyl-L-methionine</name>
        <dbReference type="ChEBI" id="CHEBI:59789"/>
    </ligand>
</feature>
<dbReference type="GO" id="GO:0003723">
    <property type="term" value="F:RNA binding"/>
    <property type="evidence" value="ECO:0007669"/>
    <property type="project" value="UniProtKB-UniRule"/>
</dbReference>
<dbReference type="Proteomes" id="UP000184292">
    <property type="component" value="Unassembled WGS sequence"/>
</dbReference>
<dbReference type="Gene3D" id="3.40.50.150">
    <property type="entry name" value="Vaccinia Virus protein VP39"/>
    <property type="match status" value="1"/>
</dbReference>
<evidence type="ECO:0000313" key="3">
    <source>
        <dbReference type="Proteomes" id="UP000184292"/>
    </source>
</evidence>
<dbReference type="EC" id="2.1.1.266" evidence="1"/>
<evidence type="ECO:0000256" key="1">
    <source>
        <dbReference type="HAMAP-Rule" id="MF_00934"/>
    </source>
</evidence>
<comment type="catalytic activity">
    <reaction evidence="1">
        <text>adenosine(2030) in 23S rRNA + S-adenosyl-L-methionine = N(6)-methyladenosine(2030) in 23S rRNA + S-adenosyl-L-homocysteine + H(+)</text>
        <dbReference type="Rhea" id="RHEA:43736"/>
        <dbReference type="Rhea" id="RHEA-COMP:10668"/>
        <dbReference type="Rhea" id="RHEA-COMP:10669"/>
        <dbReference type="ChEBI" id="CHEBI:15378"/>
        <dbReference type="ChEBI" id="CHEBI:57856"/>
        <dbReference type="ChEBI" id="CHEBI:59789"/>
        <dbReference type="ChEBI" id="CHEBI:74411"/>
        <dbReference type="ChEBI" id="CHEBI:74449"/>
        <dbReference type="EC" id="2.1.1.266"/>
    </reaction>
</comment>
<feature type="binding site" evidence="1">
    <location>
        <position position="97"/>
    </location>
    <ligand>
        <name>S-adenosyl-L-methionine</name>
        <dbReference type="ChEBI" id="CHEBI:59789"/>
    </ligand>
</feature>
<feature type="binding site" evidence="1">
    <location>
        <begin position="138"/>
        <end position="139"/>
    </location>
    <ligand>
        <name>S-adenosyl-L-methionine</name>
        <dbReference type="ChEBI" id="CHEBI:59789"/>
    </ligand>
</feature>
<dbReference type="AlphaFoldDB" id="A0A1M6CGJ6"/>
<feature type="binding site" evidence="1">
    <location>
        <position position="42"/>
    </location>
    <ligand>
        <name>S-adenosyl-L-methionine</name>
        <dbReference type="ChEBI" id="CHEBI:59789"/>
    </ligand>
</feature>
<accession>A0A1M6CGJ6</accession>
<reference evidence="2 3" key="1">
    <citation type="submission" date="2016-11" db="EMBL/GenBank/DDBJ databases">
        <authorList>
            <person name="Jaros S."/>
            <person name="Januszkiewicz K."/>
            <person name="Wedrychowicz H."/>
        </authorList>
    </citation>
    <scope>NUCLEOTIDE SEQUENCE [LARGE SCALE GENOMIC DNA]</scope>
    <source>
        <strain evidence="2 3">DSM 100565</strain>
    </source>
</reference>
<keyword evidence="1" id="KW-0698">rRNA processing</keyword>
<keyword evidence="1 2" id="KW-0808">Transferase</keyword>
<keyword evidence="1 2" id="KW-0489">Methyltransferase</keyword>
<proteinExistence type="inferred from homology"/>
<dbReference type="PANTHER" id="PTHR37426:SF1">
    <property type="entry name" value="RIBOSOMAL RNA LARGE SUBUNIT METHYLTRANSFERASE J"/>
    <property type="match status" value="1"/>
</dbReference>
<dbReference type="SUPFAM" id="SSF53335">
    <property type="entry name" value="S-adenosyl-L-methionine-dependent methyltransferases"/>
    <property type="match status" value="1"/>
</dbReference>
<gene>
    <name evidence="1" type="primary">rlmJ</name>
    <name evidence="2" type="ORF">SAMN05444417_1177</name>
</gene>
<feature type="active site" description="Proton acceptor" evidence="1">
    <location>
        <position position="159"/>
    </location>
</feature>
<comment type="subunit">
    <text evidence="1">Monomer.</text>
</comment>
<protein>
    <recommendedName>
        <fullName evidence="1">Ribosomal RNA large subunit methyltransferase J</fullName>
        <ecNumber evidence="1">2.1.1.266</ecNumber>
    </recommendedName>
    <alternativeName>
        <fullName evidence="1">23S rRNA (adenine(2030)-N6)-methyltransferase</fullName>
    </alternativeName>
    <alternativeName>
        <fullName evidence="1">23S rRNA m6A2030 methyltransferase</fullName>
    </alternativeName>
</protein>
<sequence>MLSYQHAYHAGNLADLHKHVLLAWMLDYMTAKPKPLTYMETHAGRGLYDLSGAEAARTGEAAAGIGRDHDFAPAAHPFSRALARIRADHGAGAYPGSPLLAATLLRPDDRMRLAELHPREEAALRALLGRRATIEKRDGVEMAKGAVPPDPARGLCLIDPSYEVKAEFAAMPALLRALHRRWPVGVLVLWYPLLTTGAEAPLTDSLPDKVFLHEVRFPPAREGHRMIGSGLAVINPPFGLADEAARLAARFAALA</sequence>
<dbReference type="InterPro" id="IPR029063">
    <property type="entry name" value="SAM-dependent_MTases_sf"/>
</dbReference>
<keyword evidence="1" id="KW-0949">S-adenosyl-L-methionine</keyword>
<dbReference type="RefSeq" id="WP_073326877.1">
    <property type="nucleotide sequence ID" value="NZ_FQYO01000002.1"/>
</dbReference>
<dbReference type="OrthoDB" id="9791274at2"/>
<dbReference type="InterPro" id="IPR007473">
    <property type="entry name" value="RlmJ"/>
</dbReference>
<evidence type="ECO:0000313" key="2">
    <source>
        <dbReference type="EMBL" id="SHI60043.1"/>
    </source>
</evidence>
<dbReference type="GO" id="GO:0036307">
    <property type="term" value="F:23S rRNA (adenine(2030)-N(6))-methyltransferase activity"/>
    <property type="evidence" value="ECO:0007669"/>
    <property type="project" value="UniProtKB-UniRule"/>
</dbReference>
<dbReference type="EMBL" id="FQYO01000002">
    <property type="protein sequence ID" value="SHI60043.1"/>
    <property type="molecule type" value="Genomic_DNA"/>
</dbReference>
<dbReference type="GO" id="GO:0005829">
    <property type="term" value="C:cytosol"/>
    <property type="evidence" value="ECO:0007669"/>
    <property type="project" value="TreeGrafter"/>
</dbReference>
<dbReference type="HAMAP" id="MF_00934">
    <property type="entry name" value="23SrRNA_methyltr_J"/>
    <property type="match status" value="1"/>
</dbReference>
<feature type="binding site" evidence="1">
    <location>
        <position position="159"/>
    </location>
    <ligand>
        <name>S-adenosyl-L-methionine</name>
        <dbReference type="ChEBI" id="CHEBI:59789"/>
    </ligand>
</feature>
<name>A0A1M6CGJ6_9RHOB</name>
<feature type="binding site" evidence="1">
    <location>
        <position position="115"/>
    </location>
    <ligand>
        <name>S-adenosyl-L-methionine</name>
        <dbReference type="ChEBI" id="CHEBI:59789"/>
    </ligand>
</feature>
<comment type="similarity">
    <text evidence="1">Belongs to the RlmJ family.</text>
</comment>
<feature type="site" description="Interaction with substrate rRNA" evidence="1">
    <location>
        <position position="4"/>
    </location>
</feature>